<gene>
    <name evidence="2" type="ORF">JYA64_14930</name>
</gene>
<keyword evidence="1" id="KW-0472">Membrane</keyword>
<feature type="transmembrane region" description="Helical" evidence="1">
    <location>
        <begin position="12"/>
        <end position="30"/>
    </location>
</feature>
<dbReference type="RefSeq" id="WP_188400907.1">
    <property type="nucleotide sequence ID" value="NZ_BMCE01000001.1"/>
</dbReference>
<evidence type="ECO:0000313" key="3">
    <source>
        <dbReference type="Proteomes" id="UP001319060"/>
    </source>
</evidence>
<protein>
    <recommendedName>
        <fullName evidence="4">Yip1 domain-containing protein</fullName>
    </recommendedName>
</protein>
<keyword evidence="3" id="KW-1185">Reference proteome</keyword>
<name>A0ABS2ZEJ3_9BACL</name>
<reference evidence="2 3" key="1">
    <citation type="submission" date="2021-01" db="EMBL/GenBank/DDBJ databases">
        <title>Genome Sequencing of Type Strains.</title>
        <authorList>
            <person name="Lemaire J.F."/>
            <person name="Inderbitzin P."/>
            <person name="Collins S.B."/>
            <person name="Wespe N."/>
            <person name="Knight-Connoni V."/>
        </authorList>
    </citation>
    <scope>NUCLEOTIDE SEQUENCE [LARGE SCALE GENOMIC DNA]</scope>
    <source>
        <strain evidence="2 3">DSM 14730</strain>
    </source>
</reference>
<sequence length="164" mass="18370">MEEAFGKRKIFATIMTSLTFSLVFTLLSGLEKNSPDMGVEFIMIPIFSAFIAAAAIVFLGLITSAMIEYFICKIGVNYKISVPVYIILHGVSGLFIGRLIFRMWGLYAILGGGSALLFAMFDMWLLFRIKKGQGKFEETGIIYLYTIGTIIIISVFLYLFKILL</sequence>
<evidence type="ECO:0008006" key="4">
    <source>
        <dbReference type="Google" id="ProtNLM"/>
    </source>
</evidence>
<comment type="caution">
    <text evidence="2">The sequence shown here is derived from an EMBL/GenBank/DDBJ whole genome shotgun (WGS) entry which is preliminary data.</text>
</comment>
<feature type="transmembrane region" description="Helical" evidence="1">
    <location>
        <begin position="107"/>
        <end position="129"/>
    </location>
</feature>
<keyword evidence="1" id="KW-0812">Transmembrane</keyword>
<proteinExistence type="predicted"/>
<feature type="transmembrane region" description="Helical" evidence="1">
    <location>
        <begin position="82"/>
        <end position="101"/>
    </location>
</feature>
<dbReference type="Proteomes" id="UP001319060">
    <property type="component" value="Unassembled WGS sequence"/>
</dbReference>
<evidence type="ECO:0000256" key="1">
    <source>
        <dbReference type="SAM" id="Phobius"/>
    </source>
</evidence>
<feature type="transmembrane region" description="Helical" evidence="1">
    <location>
        <begin position="42"/>
        <end position="70"/>
    </location>
</feature>
<organism evidence="2 3">
    <name type="scientific">Fictibacillus barbaricus</name>
    <dbReference type="NCBI Taxonomy" id="182136"/>
    <lineage>
        <taxon>Bacteria</taxon>
        <taxon>Bacillati</taxon>
        <taxon>Bacillota</taxon>
        <taxon>Bacilli</taxon>
        <taxon>Bacillales</taxon>
        <taxon>Fictibacillaceae</taxon>
        <taxon>Fictibacillus</taxon>
    </lineage>
</organism>
<dbReference type="EMBL" id="JAFHKS010000044">
    <property type="protein sequence ID" value="MBN3546599.1"/>
    <property type="molecule type" value="Genomic_DNA"/>
</dbReference>
<keyword evidence="1" id="KW-1133">Transmembrane helix</keyword>
<evidence type="ECO:0000313" key="2">
    <source>
        <dbReference type="EMBL" id="MBN3546599.1"/>
    </source>
</evidence>
<feature type="transmembrane region" description="Helical" evidence="1">
    <location>
        <begin position="141"/>
        <end position="160"/>
    </location>
</feature>
<accession>A0ABS2ZEJ3</accession>